<dbReference type="Pfam" id="PF04851">
    <property type="entry name" value="ResIII"/>
    <property type="match status" value="1"/>
</dbReference>
<dbReference type="Pfam" id="PF01555">
    <property type="entry name" value="N6_N4_Mtase"/>
    <property type="match status" value="1"/>
</dbReference>
<keyword evidence="5" id="KW-0347">Helicase</keyword>
<dbReference type="Proteomes" id="UP000265703">
    <property type="component" value="Unassembled WGS sequence"/>
</dbReference>
<keyword evidence="4" id="KW-0949">S-adenosyl-L-methionine</keyword>
<sequence length="680" mass="78038">MTKSTKEKELLDRIADLESQIKKLKDRKRYGLVWEDKVEKFDENSKDALPILREKGSKYPEVVTDKEQNFNILIEGDNYHSLSVLSYTHKNKIDIIYIDPPYNTGNKDFIYNDHYVDKEDRLKLAKELLSKEGAIFISIGEDEVAQLKLLCNQIFSEQNFVSQILWHNNVKGRQMDLHIKNTYEQILVIARNLKKLNSNREKETVNTEELQRDEISFYKKDYPLHNGTADFHINNRPNLAYSIYYNIKRKHAIVVDEKIKSKNGSFQIGDLTRTDLIKKEIDGGVGRNELLNILGEKKFDNPKPSSLIKHLIGIFAKEDSIILDFFAGSGTTGHAVLDFNRDEIGNRTFVLCTNNEGGICENVTYERIKRVINGYVDQKNNKIVGLGGNLKYLKTDFIKLEKSSIDSLKDKMVQGSTEILCLKESTFELVLDNYEKNKIKVFKNSTRAPTGSGKTVMMSSIIDRLALESEESLSFVWISKGVLAEQSKDSVEEKIGGGEQIFSKAGKDNPDKDIKKGEPINRLMKDNEDNKFLSKFCENTIEKGRKIVLIVDESHLNITTNTVQIIEEIIKPALQIDMTATPKNKGGYSYGDRDGEYIKLQDVKDEQMIKKEVVINPEISFDDLKSDKGGDQIILEKALKKREELEKLYQKEDSRIRPLVLIQLPNEREKLSELDKQKRD</sequence>
<dbReference type="InterPro" id="IPR006935">
    <property type="entry name" value="Helicase/UvrB_N"/>
</dbReference>
<dbReference type="GO" id="GO:0003677">
    <property type="term" value="F:DNA binding"/>
    <property type="evidence" value="ECO:0007669"/>
    <property type="project" value="InterPro"/>
</dbReference>
<evidence type="ECO:0000256" key="1">
    <source>
        <dbReference type="ARBA" id="ARBA00006594"/>
    </source>
</evidence>
<dbReference type="GO" id="GO:0004386">
    <property type="term" value="F:helicase activity"/>
    <property type="evidence" value="ECO:0007669"/>
    <property type="project" value="UniProtKB-KW"/>
</dbReference>
<dbReference type="SUPFAM" id="SSF53335">
    <property type="entry name" value="S-adenosyl-L-methionine-dependent methyltransferases"/>
    <property type="match status" value="1"/>
</dbReference>
<dbReference type="Gene3D" id="3.40.50.300">
    <property type="entry name" value="P-loop containing nucleotide triphosphate hydrolases"/>
    <property type="match status" value="1"/>
</dbReference>
<dbReference type="PROSITE" id="PS00092">
    <property type="entry name" value="N6_MTASE"/>
    <property type="match status" value="1"/>
</dbReference>
<dbReference type="GO" id="GO:0005524">
    <property type="term" value="F:ATP binding"/>
    <property type="evidence" value="ECO:0007669"/>
    <property type="project" value="InterPro"/>
</dbReference>
<accession>A0A397S3D2</accession>
<comment type="similarity">
    <text evidence="1">Belongs to the N(4)/N(6)-methyltransferase family.</text>
</comment>
<evidence type="ECO:0000256" key="5">
    <source>
        <dbReference type="ARBA" id="ARBA00022806"/>
    </source>
</evidence>
<dbReference type="PRINTS" id="PR00506">
    <property type="entry name" value="D21N6MTFRASE"/>
</dbReference>
<keyword evidence="9" id="KW-1185">Reference proteome</keyword>
<dbReference type="GO" id="GO:0032259">
    <property type="term" value="P:methylation"/>
    <property type="evidence" value="ECO:0007669"/>
    <property type="project" value="UniProtKB-KW"/>
</dbReference>
<evidence type="ECO:0000313" key="8">
    <source>
        <dbReference type="EMBL" id="RIA80920.1"/>
    </source>
</evidence>
<dbReference type="EMBL" id="QKYT01000875">
    <property type="protein sequence ID" value="RIA80920.1"/>
    <property type="molecule type" value="Genomic_DNA"/>
</dbReference>
<protein>
    <submittedName>
        <fullName evidence="8">S-adenosyl-L-methionine-dependent methyltransferase</fullName>
    </submittedName>
</protein>
<evidence type="ECO:0000256" key="3">
    <source>
        <dbReference type="ARBA" id="ARBA00022679"/>
    </source>
</evidence>
<feature type="domain" description="DNA methylase N-4/N-6" evidence="6">
    <location>
        <begin position="93"/>
        <end position="345"/>
    </location>
</feature>
<organism evidence="8 9">
    <name type="scientific">Glomus cerebriforme</name>
    <dbReference type="NCBI Taxonomy" id="658196"/>
    <lineage>
        <taxon>Eukaryota</taxon>
        <taxon>Fungi</taxon>
        <taxon>Fungi incertae sedis</taxon>
        <taxon>Mucoromycota</taxon>
        <taxon>Glomeromycotina</taxon>
        <taxon>Glomeromycetes</taxon>
        <taxon>Glomerales</taxon>
        <taxon>Glomeraceae</taxon>
        <taxon>Glomus</taxon>
    </lineage>
</organism>
<dbReference type="GO" id="GO:0016787">
    <property type="term" value="F:hydrolase activity"/>
    <property type="evidence" value="ECO:0007669"/>
    <property type="project" value="InterPro"/>
</dbReference>
<keyword evidence="5" id="KW-0067">ATP-binding</keyword>
<reference evidence="8 9" key="1">
    <citation type="submission" date="2018-06" db="EMBL/GenBank/DDBJ databases">
        <title>Comparative genomics reveals the genomic features of Rhizophagus irregularis, R. cerebriforme, R. diaphanum and Gigaspora rosea, and their symbiotic lifestyle signature.</title>
        <authorList>
            <person name="Morin E."/>
            <person name="San Clemente H."/>
            <person name="Chen E.C.H."/>
            <person name="De La Providencia I."/>
            <person name="Hainaut M."/>
            <person name="Kuo A."/>
            <person name="Kohler A."/>
            <person name="Murat C."/>
            <person name="Tang N."/>
            <person name="Roy S."/>
            <person name="Loubradou J."/>
            <person name="Henrissat B."/>
            <person name="Grigoriev I.V."/>
            <person name="Corradi N."/>
            <person name="Roux C."/>
            <person name="Martin F.M."/>
        </authorList>
    </citation>
    <scope>NUCLEOTIDE SEQUENCE [LARGE SCALE GENOMIC DNA]</scope>
    <source>
        <strain evidence="8 9">DAOM 227022</strain>
    </source>
</reference>
<dbReference type="InterPro" id="IPR002295">
    <property type="entry name" value="N4/N6-MTase_EcoPI_Mod-like"/>
</dbReference>
<dbReference type="GO" id="GO:0008170">
    <property type="term" value="F:N-methyltransferase activity"/>
    <property type="evidence" value="ECO:0007669"/>
    <property type="project" value="InterPro"/>
</dbReference>
<dbReference type="AlphaFoldDB" id="A0A397S3D2"/>
<name>A0A397S3D2_9GLOM</name>
<keyword evidence="3 8" id="KW-0808">Transferase</keyword>
<feature type="domain" description="Helicase/UvrB N-terminal" evidence="7">
    <location>
        <begin position="447"/>
        <end position="583"/>
    </location>
</feature>
<keyword evidence="5" id="KW-0378">Hydrolase</keyword>
<comment type="caution">
    <text evidence="8">The sequence shown here is derived from an EMBL/GenBank/DDBJ whole genome shotgun (WGS) entry which is preliminary data.</text>
</comment>
<dbReference type="InterPro" id="IPR002941">
    <property type="entry name" value="DNA_methylase_N4/N6"/>
</dbReference>
<dbReference type="OrthoDB" id="2443268at2759"/>
<proteinExistence type="inferred from homology"/>
<evidence type="ECO:0000313" key="9">
    <source>
        <dbReference type="Proteomes" id="UP000265703"/>
    </source>
</evidence>
<keyword evidence="2 8" id="KW-0489">Methyltransferase</keyword>
<dbReference type="InterPro" id="IPR027417">
    <property type="entry name" value="P-loop_NTPase"/>
</dbReference>
<evidence type="ECO:0000259" key="7">
    <source>
        <dbReference type="Pfam" id="PF04851"/>
    </source>
</evidence>
<dbReference type="InterPro" id="IPR029063">
    <property type="entry name" value="SAM-dependent_MTases_sf"/>
</dbReference>
<dbReference type="InterPro" id="IPR002052">
    <property type="entry name" value="DNA_methylase_N6_adenine_CS"/>
</dbReference>
<dbReference type="SUPFAM" id="SSF52540">
    <property type="entry name" value="P-loop containing nucleoside triphosphate hydrolases"/>
    <property type="match status" value="1"/>
</dbReference>
<gene>
    <name evidence="8" type="ORF">C1645_744900</name>
</gene>
<evidence type="ECO:0000259" key="6">
    <source>
        <dbReference type="Pfam" id="PF01555"/>
    </source>
</evidence>
<dbReference type="Gene3D" id="3.40.50.150">
    <property type="entry name" value="Vaccinia Virus protein VP39"/>
    <property type="match status" value="1"/>
</dbReference>
<keyword evidence="5" id="KW-0547">Nucleotide-binding</keyword>
<evidence type="ECO:0000256" key="2">
    <source>
        <dbReference type="ARBA" id="ARBA00022603"/>
    </source>
</evidence>
<evidence type="ECO:0000256" key="4">
    <source>
        <dbReference type="ARBA" id="ARBA00022691"/>
    </source>
</evidence>
<dbReference type="STRING" id="658196.A0A397S3D2"/>